<reference evidence="2 3" key="1">
    <citation type="submission" date="2019-02" db="EMBL/GenBank/DDBJ databases">
        <title>Deep-cultivation of Planctomycetes and their phenomic and genomic characterization uncovers novel biology.</title>
        <authorList>
            <person name="Wiegand S."/>
            <person name="Jogler M."/>
            <person name="Boedeker C."/>
            <person name="Pinto D."/>
            <person name="Vollmers J."/>
            <person name="Rivas-Marin E."/>
            <person name="Kohn T."/>
            <person name="Peeters S.H."/>
            <person name="Heuer A."/>
            <person name="Rast P."/>
            <person name="Oberbeckmann S."/>
            <person name="Bunk B."/>
            <person name="Jeske O."/>
            <person name="Meyerdierks A."/>
            <person name="Storesund J.E."/>
            <person name="Kallscheuer N."/>
            <person name="Luecker S."/>
            <person name="Lage O.M."/>
            <person name="Pohl T."/>
            <person name="Merkel B.J."/>
            <person name="Hornburger P."/>
            <person name="Mueller R.-W."/>
            <person name="Bruemmer F."/>
            <person name="Labrenz M."/>
            <person name="Spormann A.M."/>
            <person name="Op Den Camp H."/>
            <person name="Overmann J."/>
            <person name="Amann R."/>
            <person name="Jetten M.S.M."/>
            <person name="Mascher T."/>
            <person name="Medema M.H."/>
            <person name="Devos D.P."/>
            <person name="Kaster A.-K."/>
            <person name="Ovreas L."/>
            <person name="Rohde M."/>
            <person name="Galperin M.Y."/>
            <person name="Jogler C."/>
        </authorList>
    </citation>
    <scope>NUCLEOTIDE SEQUENCE [LARGE SCALE GENOMIC DNA]</scope>
    <source>
        <strain evidence="2 3">Poly41</strain>
    </source>
</reference>
<feature type="signal peptide" evidence="1">
    <location>
        <begin position="1"/>
        <end position="35"/>
    </location>
</feature>
<keyword evidence="3" id="KW-1185">Reference proteome</keyword>
<dbReference type="Gene3D" id="3.40.50.1820">
    <property type="entry name" value="alpha/beta hydrolase"/>
    <property type="match status" value="1"/>
</dbReference>
<dbReference type="EMBL" id="SJPV01000013">
    <property type="protein sequence ID" value="TWU32237.1"/>
    <property type="molecule type" value="Genomic_DNA"/>
</dbReference>
<evidence type="ECO:0000313" key="3">
    <source>
        <dbReference type="Proteomes" id="UP000319143"/>
    </source>
</evidence>
<protein>
    <recommendedName>
        <fullName evidence="4">Alpha/beta hydrolase fold protein</fullName>
    </recommendedName>
</protein>
<gene>
    <name evidence="2" type="ORF">Poly41_57220</name>
</gene>
<feature type="chain" id="PRO_5022805807" description="Alpha/beta hydrolase fold protein" evidence="1">
    <location>
        <begin position="36"/>
        <end position="144"/>
    </location>
</feature>
<accession>A0A5C6D961</accession>
<dbReference type="SUPFAM" id="SSF53474">
    <property type="entry name" value="alpha/beta-Hydrolases"/>
    <property type="match status" value="1"/>
</dbReference>
<keyword evidence="1" id="KW-0732">Signal</keyword>
<evidence type="ECO:0008006" key="4">
    <source>
        <dbReference type="Google" id="ProtNLM"/>
    </source>
</evidence>
<dbReference type="InterPro" id="IPR029058">
    <property type="entry name" value="AB_hydrolase_fold"/>
</dbReference>
<name>A0A5C6D961_9BACT</name>
<evidence type="ECO:0000313" key="2">
    <source>
        <dbReference type="EMBL" id="TWU32237.1"/>
    </source>
</evidence>
<evidence type="ECO:0000256" key="1">
    <source>
        <dbReference type="SAM" id="SignalP"/>
    </source>
</evidence>
<comment type="caution">
    <text evidence="2">The sequence shown here is derived from an EMBL/GenBank/DDBJ whole genome shotgun (WGS) entry which is preliminary data.</text>
</comment>
<sequence length="144" mass="16119" precursor="true">MTIEACASMHREFTMNRFVNLTSMLLLLCCGVVHAQEAKQTDNKEQGPRKAKRYLETGGDRKLEVIYKKTPEGDMPLDLYYPTANRAAKCPVIIYTHGGGWAAGSKMGAGNASFAKTLDWKRQREMWHELQVTNPVAPETKTVA</sequence>
<dbReference type="AlphaFoldDB" id="A0A5C6D961"/>
<dbReference type="Proteomes" id="UP000319143">
    <property type="component" value="Unassembled WGS sequence"/>
</dbReference>
<organism evidence="2 3">
    <name type="scientific">Novipirellula artificiosorum</name>
    <dbReference type="NCBI Taxonomy" id="2528016"/>
    <lineage>
        <taxon>Bacteria</taxon>
        <taxon>Pseudomonadati</taxon>
        <taxon>Planctomycetota</taxon>
        <taxon>Planctomycetia</taxon>
        <taxon>Pirellulales</taxon>
        <taxon>Pirellulaceae</taxon>
        <taxon>Novipirellula</taxon>
    </lineage>
</organism>
<proteinExistence type="predicted"/>